<feature type="region of interest" description="Disordered" evidence="9">
    <location>
        <begin position="1764"/>
        <end position="1815"/>
    </location>
</feature>
<comment type="subcellular location">
    <subcellularLocation>
        <location evidence="1">Endosome membrane</location>
        <topology evidence="1">Peripheral membrane protein</topology>
    </subcellularLocation>
</comment>
<dbReference type="InterPro" id="IPR001683">
    <property type="entry name" value="PX_dom"/>
</dbReference>
<dbReference type="GO" id="GO:0005829">
    <property type="term" value="C:cytosol"/>
    <property type="evidence" value="ECO:0007669"/>
    <property type="project" value="GOC"/>
</dbReference>
<dbReference type="InterPro" id="IPR028889">
    <property type="entry name" value="USP"/>
</dbReference>
<feature type="domain" description="PX" evidence="10">
    <location>
        <begin position="95"/>
        <end position="211"/>
    </location>
</feature>
<dbReference type="InterPro" id="IPR036871">
    <property type="entry name" value="PX_dom_sf"/>
</dbReference>
<feature type="domain" description="USP" evidence="11">
    <location>
        <begin position="1291"/>
        <end position="2054"/>
    </location>
</feature>
<feature type="region of interest" description="Disordered" evidence="9">
    <location>
        <begin position="220"/>
        <end position="294"/>
    </location>
</feature>
<evidence type="ECO:0000313" key="13">
    <source>
        <dbReference type="EMBL" id="QKX64692.1"/>
    </source>
</evidence>
<dbReference type="GO" id="GO:0004843">
    <property type="term" value="F:cysteine-type deubiquitinase activity"/>
    <property type="evidence" value="ECO:0007669"/>
    <property type="project" value="InterPro"/>
</dbReference>
<evidence type="ECO:0000259" key="10">
    <source>
        <dbReference type="PROSITE" id="PS50195"/>
    </source>
</evidence>
<dbReference type="GO" id="GO:0015031">
    <property type="term" value="P:protein transport"/>
    <property type="evidence" value="ECO:0007669"/>
    <property type="project" value="UniProtKB-KW"/>
</dbReference>
<dbReference type="SUPFAM" id="SSF64268">
    <property type="entry name" value="PX domain"/>
    <property type="match status" value="1"/>
</dbReference>
<organism evidence="13 14">
    <name type="scientific">Talaromyces rugulosus</name>
    <name type="common">Penicillium rugulosum</name>
    <dbReference type="NCBI Taxonomy" id="121627"/>
    <lineage>
        <taxon>Eukaryota</taxon>
        <taxon>Fungi</taxon>
        <taxon>Dikarya</taxon>
        <taxon>Ascomycota</taxon>
        <taxon>Pezizomycotina</taxon>
        <taxon>Eurotiomycetes</taxon>
        <taxon>Eurotiomycetidae</taxon>
        <taxon>Eurotiales</taxon>
        <taxon>Trichocomaceae</taxon>
        <taxon>Talaromyces</taxon>
        <taxon>Talaromyces sect. Islandici</taxon>
    </lineage>
</organism>
<feature type="compositionally biased region" description="Acidic residues" evidence="9">
    <location>
        <begin position="2131"/>
        <end position="2141"/>
    </location>
</feature>
<evidence type="ECO:0000313" key="14">
    <source>
        <dbReference type="Proteomes" id="UP000509510"/>
    </source>
</evidence>
<dbReference type="Pfam" id="PF00787">
    <property type="entry name" value="PX"/>
    <property type="match status" value="1"/>
</dbReference>
<feature type="compositionally biased region" description="Polar residues" evidence="9">
    <location>
        <begin position="502"/>
        <end position="512"/>
    </location>
</feature>
<sequence length="2227" mass="245781">MWNDEEDNNPYGAFDRPDSHLSESLHSGKASPPPYDRDLSPASRASSQPPDYVSRLTVDTDEEDDDYGVPAAPVMGRKKKGGYDSRIEQILYENPELPILITDAGKNHEGGGGYIVYTIRTGDLEVRRRYSEFASLRQTLVNLHPTLVVPPIPEKHTMADYAAKPTKAKEDVAIIELRKRMLSVFLNRCRRMQEVREDGVWWRFLDPNVSWNEVLHSHPASSVPKNNLKAPPLDPANPTAAHGWLPVPPASAKLKSAGGNTATGTPSSPSEYSQTPSTAAHSTPGVQVLGRFPPTSRTLSEQDLDPYFINFEASTRELELLLQGNIEKVNRRTLSHLSSLSADLMELGARYNGFSLSEQNPTVAAAVERVGQAADTSYIETEELSSSLGANFAEPMRESAQFASVVRSVLRYRVLKRVQEEMTRDELSKKHSLLESLERSEQEAKRIDQYLSNSVNPASVATRPSRSTSASSAASSSQGDTDTRRGSEDTASVDSDFPPTHSEGTWQPSAGQGTPHRETGPPPAPSSAHRKSPSGNFVANRIFGRISHAVHGFVDVDPERSRRDQIGKTKESLVQLEQALGVSEKDVKDASAGVLQDLKRFQKEKEEDLRRYMVAYARCHLDWARKNLTTWTEARDEVDKIGRIIEVTSPVVRGPCVDPALRLSLFFSLSPSSSSDPRHLSSSAYLRSTSSTTVFLRAATRRGQLTFTTSSSKRRKVVEQPRPHSPAPASRTRPANSDRDRDRRHHRRRSSTTTASHNSTTNNLPVKSSSSPSPRYIPAHLQDEVLGAGRTPPTTARSPTPEPSPAAACAGLSLNSDPPTDMSGSEKSDVRSSSPAVKRRMSEVDQTADDVDMDSGASDPQQQRQETPDGDSRPAQRRATSVDMIASEGDADMANNTASPNNSDPVYPTPSSMATYTNSSSTKEVPTPHKALEPPSIDEQVMRVLELAQRFPEDKQKGYVLSYNWLNRVLARSTQEPGGKTVDKKFAEGEIGPVDNSDLVLDVDPSSVFEDEAGEPFVPLRPGLQMGEDFEIVPQTAWDLILGWYGQAEQSPAIVRYAHNTSDGGSQNIQYEVSPPIYTIHKLPSSSSGFSHHTLRDKSAPPAKFLASRQTNFQKWLTKAKELAHIDMATKVRVWRVLDGLSSTQTSGFITPVHSRSNSPAPGAQLVANAGNSLVLDVNTFASLSDTHRELIEEAKDQTHNDKYNGKSTLDTFGLGDNAVLVLEEQIGGPGGGEWVSDASKSTLNRLSIPSGNKPGTAKVKSKALTTSGRTTPTSEPIRGRKKDGRPKGNTGFTNLGNTCYMASALQCVRSVEELSYYFLNNYHKKDLNPSNPLAHNGDVAKAYSNLLHAVYDEGPASFSPKQFKNTIGRYGPAFSGYGQQDSQEFLLFLLDGLHEDLNRIMKKPYIEKPDSTDEMVNNPAALKEFADKCWDIYKARNDSVVTDLFAGMYKSTLVCPSCDKVSIIFDPFNNLTLQLPVENLWTKDIFYFPFHKAPMLLDIEIDKNASIKALKELVASKTGADPQKLIMAEIYKEKFYKLFDNTSTVADSNISSSDDIAIFEVEMVPTNYNPDRPKKTSYYTSFSNMDHEDIPKIDSPRAEKLLVPIFNRVHRPNTRFGSRQTFGAPSFVVITREEALDYDTVLLKVLQEVATLTTRDFLNEDAGEDESIDSDAVIMDADDADSDDKVKAASVQSEDGLVDVSMEDAAPSAARPDTTKTRKTLPSRFRHLFEMRVVKSKNEVIPLGFSSVDDNSNYMLMSTRIPKQKAKPTVRKAEKRNAFKNSPDSPVSSDDEINTIQAPTTKRHSRISTSSGESARFLAADSESDDDIQAVPQEVEVPKVSYIRPGEGIVLDWKETSYDGMFGADAKSRDELRGAPTWTNVEHLPDEDLAKRRAQRASRRKRGLTLDQCLDEFGREEILSENDAWYCPRCKEHRRASKKFELWKAPDILVIHLKRFSASRGFRDKIDELVDFPIEGLDLNGRIASAAPEENQIYDLFAVDNHYGGLGGGHYTAYAKNFLTDEWNEYNDSHVSKAINPAKAISTAAYLLFYRRRSEHPLGGKELQEITESSVRADSDGQEDESGSPLGEGRRLVDSSRNGSTSALVGVGAAHQAGDGGLRSGLRVKSVEVEASDEDEEELPPYEQRMDLESSSFPRDQPAWSFDRLSGSNDFDDNDSDSSNKAVGGGDMSDLEQFVEGDNSTTNFHSVPADEDEDLPVVELRVGDNE</sequence>
<dbReference type="GO" id="GO:0010008">
    <property type="term" value="C:endosome membrane"/>
    <property type="evidence" value="ECO:0007669"/>
    <property type="project" value="UniProtKB-SubCell"/>
</dbReference>
<keyword evidence="8" id="KW-0472">Membrane</keyword>
<dbReference type="RefSeq" id="XP_035350865.1">
    <property type="nucleotide sequence ID" value="XM_035494972.1"/>
</dbReference>
<dbReference type="GO" id="GO:0035091">
    <property type="term" value="F:phosphatidylinositol binding"/>
    <property type="evidence" value="ECO:0007669"/>
    <property type="project" value="InterPro"/>
</dbReference>
<keyword evidence="7" id="KW-0446">Lipid-binding</keyword>
<keyword evidence="6" id="KW-0072">Autophagy</keyword>
<feature type="compositionally biased region" description="Low complexity" evidence="9">
    <location>
        <begin position="751"/>
        <end position="762"/>
    </location>
</feature>
<feature type="region of interest" description="Disordered" evidence="9">
    <location>
        <begin position="1"/>
        <end position="74"/>
    </location>
</feature>
<dbReference type="OrthoDB" id="289314at2759"/>
<dbReference type="PROSITE" id="PS50195">
    <property type="entry name" value="PX"/>
    <property type="match status" value="1"/>
</dbReference>
<dbReference type="GO" id="GO:0016579">
    <property type="term" value="P:protein deubiquitination"/>
    <property type="evidence" value="ECO:0007669"/>
    <property type="project" value="InterPro"/>
</dbReference>
<keyword evidence="5" id="KW-0653">Protein transport</keyword>
<dbReference type="SUPFAM" id="SSF54001">
    <property type="entry name" value="Cysteine proteinases"/>
    <property type="match status" value="1"/>
</dbReference>
<dbReference type="InterPro" id="IPR018200">
    <property type="entry name" value="USP_CS"/>
</dbReference>
<dbReference type="PANTHER" id="PTHR46979:SF2">
    <property type="entry name" value="SORTING NEXIN-41"/>
    <property type="match status" value="1"/>
</dbReference>
<dbReference type="CDD" id="cd02674">
    <property type="entry name" value="Peptidase_C19R"/>
    <property type="match status" value="1"/>
</dbReference>
<dbReference type="EMBL" id="CP055903">
    <property type="protein sequence ID" value="QKX64692.1"/>
    <property type="molecule type" value="Genomic_DNA"/>
</dbReference>
<dbReference type="Proteomes" id="UP000509510">
    <property type="component" value="Chromosome VI"/>
</dbReference>
<evidence type="ECO:0000259" key="11">
    <source>
        <dbReference type="PROSITE" id="PS50235"/>
    </source>
</evidence>
<feature type="compositionally biased region" description="Low complexity" evidence="9">
    <location>
        <begin position="790"/>
        <end position="799"/>
    </location>
</feature>
<evidence type="ECO:0000256" key="9">
    <source>
        <dbReference type="SAM" id="MobiDB-lite"/>
    </source>
</evidence>
<keyword evidence="4" id="KW-0967">Endosome</keyword>
<evidence type="ECO:0000256" key="6">
    <source>
        <dbReference type="ARBA" id="ARBA00023006"/>
    </source>
</evidence>
<gene>
    <name evidence="13" type="ORF">TRUGW13939_11868</name>
</gene>
<evidence type="ECO:0000256" key="3">
    <source>
        <dbReference type="ARBA" id="ARBA00022448"/>
    </source>
</evidence>
<evidence type="ECO:0000256" key="5">
    <source>
        <dbReference type="ARBA" id="ARBA00022927"/>
    </source>
</evidence>
<evidence type="ECO:0000256" key="7">
    <source>
        <dbReference type="ARBA" id="ARBA00023121"/>
    </source>
</evidence>
<dbReference type="PANTHER" id="PTHR46979">
    <property type="entry name" value="SORTING NEXIN-41"/>
    <property type="match status" value="1"/>
</dbReference>
<proteinExistence type="inferred from homology"/>
<dbReference type="SMART" id="SM00312">
    <property type="entry name" value="PX"/>
    <property type="match status" value="1"/>
</dbReference>
<keyword evidence="3" id="KW-0813">Transport</keyword>
<dbReference type="KEGG" id="trg:TRUGW13939_11868"/>
<evidence type="ECO:0000259" key="12">
    <source>
        <dbReference type="PROSITE" id="PS51283"/>
    </source>
</evidence>
<feature type="compositionally biased region" description="Polar residues" evidence="9">
    <location>
        <begin position="1264"/>
        <end position="1275"/>
    </location>
</feature>
<dbReference type="PROSITE" id="PS00973">
    <property type="entry name" value="USP_2"/>
    <property type="match status" value="1"/>
</dbReference>
<feature type="compositionally biased region" description="Polar residues" evidence="9">
    <location>
        <begin position="258"/>
        <end position="285"/>
    </location>
</feature>
<evidence type="ECO:0000256" key="4">
    <source>
        <dbReference type="ARBA" id="ARBA00022753"/>
    </source>
</evidence>
<dbReference type="GO" id="GO:0006914">
    <property type="term" value="P:autophagy"/>
    <property type="evidence" value="ECO:0007669"/>
    <property type="project" value="UniProtKB-KW"/>
</dbReference>
<dbReference type="PROSITE" id="PS50235">
    <property type="entry name" value="USP_3"/>
    <property type="match status" value="1"/>
</dbReference>
<dbReference type="PROSITE" id="PS51283">
    <property type="entry name" value="DUSP"/>
    <property type="match status" value="1"/>
</dbReference>
<feature type="region of interest" description="Disordered" evidence="9">
    <location>
        <begin position="448"/>
        <end position="535"/>
    </location>
</feature>
<feature type="compositionally biased region" description="Polar residues" evidence="9">
    <location>
        <begin position="763"/>
        <end position="773"/>
    </location>
</feature>
<dbReference type="Gene3D" id="3.90.70.10">
    <property type="entry name" value="Cysteine proteinases"/>
    <property type="match status" value="2"/>
</dbReference>
<comment type="similarity">
    <text evidence="2">Belongs to the sorting nexin family.</text>
</comment>
<dbReference type="CDD" id="cd06867">
    <property type="entry name" value="PX_SNX41_42"/>
    <property type="match status" value="1"/>
</dbReference>
<evidence type="ECO:0000256" key="8">
    <source>
        <dbReference type="ARBA" id="ARBA00023136"/>
    </source>
</evidence>
<evidence type="ECO:0000256" key="1">
    <source>
        <dbReference type="ARBA" id="ARBA00004481"/>
    </source>
</evidence>
<dbReference type="Pfam" id="PF06337">
    <property type="entry name" value="DUSP"/>
    <property type="match status" value="1"/>
</dbReference>
<dbReference type="InterPro" id="IPR038765">
    <property type="entry name" value="Papain-like_cys_pep_sf"/>
</dbReference>
<name>A0A7H8RDX3_TALRU</name>
<dbReference type="SUPFAM" id="SSF143791">
    <property type="entry name" value="DUSP-like"/>
    <property type="match status" value="1"/>
</dbReference>
<dbReference type="InterPro" id="IPR027267">
    <property type="entry name" value="AH/BAR_dom_sf"/>
</dbReference>
<evidence type="ECO:0000256" key="2">
    <source>
        <dbReference type="ARBA" id="ARBA00010883"/>
    </source>
</evidence>
<reference evidence="14" key="1">
    <citation type="submission" date="2020-06" db="EMBL/GenBank/DDBJ databases">
        <title>A chromosome-scale genome assembly of Talaromyces rugulosus W13939.</title>
        <authorList>
            <person name="Wang B."/>
            <person name="Guo L."/>
            <person name="Ye K."/>
            <person name="Wang L."/>
        </authorList>
    </citation>
    <scope>NUCLEOTIDE SEQUENCE [LARGE SCALE GENOMIC DNA]</scope>
    <source>
        <strain evidence="14">W13939</strain>
    </source>
</reference>
<dbReference type="InterPro" id="IPR051079">
    <property type="entry name" value="Sorting_Nexin_Autophagy"/>
</dbReference>
<accession>A0A7H8RDX3</accession>
<dbReference type="Gene3D" id="3.30.2230.10">
    <property type="entry name" value="DUSP-like"/>
    <property type="match status" value="1"/>
</dbReference>
<feature type="region of interest" description="Disordered" evidence="9">
    <location>
        <begin position="1247"/>
        <end position="1291"/>
    </location>
</feature>
<feature type="compositionally biased region" description="Polar residues" evidence="9">
    <location>
        <begin position="1780"/>
        <end position="1801"/>
    </location>
</feature>
<dbReference type="InterPro" id="IPR006615">
    <property type="entry name" value="Pept_C19_DUSP"/>
</dbReference>
<dbReference type="InterPro" id="IPR001394">
    <property type="entry name" value="Peptidase_C19_UCH"/>
</dbReference>
<feature type="domain" description="DUSP" evidence="12">
    <location>
        <begin position="935"/>
        <end position="1059"/>
    </location>
</feature>
<dbReference type="Pfam" id="PF00443">
    <property type="entry name" value="UCH"/>
    <property type="match status" value="1"/>
</dbReference>
<dbReference type="InterPro" id="IPR035927">
    <property type="entry name" value="DUSP-like_sf"/>
</dbReference>
<dbReference type="Gene3D" id="1.20.1270.60">
    <property type="entry name" value="Arfaptin homology (AH) domain/BAR domain"/>
    <property type="match status" value="2"/>
</dbReference>
<dbReference type="Gene3D" id="3.30.1520.10">
    <property type="entry name" value="Phox-like domain"/>
    <property type="match status" value="1"/>
</dbReference>
<dbReference type="InterPro" id="IPR044106">
    <property type="entry name" value="PX_Snx41/Atg20"/>
</dbReference>
<keyword evidence="14" id="KW-1185">Reference proteome</keyword>
<feature type="compositionally biased region" description="Low complexity" evidence="9">
    <location>
        <begin position="458"/>
        <end position="477"/>
    </location>
</feature>
<dbReference type="GeneID" id="55999344"/>
<feature type="region of interest" description="Disordered" evidence="9">
    <location>
        <begin position="2060"/>
        <end position="2100"/>
    </location>
</feature>
<dbReference type="GO" id="GO:0042147">
    <property type="term" value="P:retrograde transport, endosome to Golgi"/>
    <property type="evidence" value="ECO:0007669"/>
    <property type="project" value="InterPro"/>
</dbReference>
<feature type="compositionally biased region" description="Polar residues" evidence="9">
    <location>
        <begin position="894"/>
        <end position="924"/>
    </location>
</feature>
<feature type="region of interest" description="Disordered" evidence="9">
    <location>
        <begin position="2128"/>
        <end position="2216"/>
    </location>
</feature>
<protein>
    <submittedName>
        <fullName evidence="13">Uncharacterized protein</fullName>
    </submittedName>
</protein>
<feature type="region of interest" description="Disordered" evidence="9">
    <location>
        <begin position="705"/>
        <end position="933"/>
    </location>
</feature>
<dbReference type="PROSITE" id="PS00972">
    <property type="entry name" value="USP_1"/>
    <property type="match status" value="1"/>
</dbReference>
<feature type="compositionally biased region" description="Polar residues" evidence="9">
    <location>
        <begin position="813"/>
        <end position="823"/>
    </location>
</feature>